<accession>A0A059G5J6</accession>
<comment type="caution">
    <text evidence="1">The sequence shown here is derived from an EMBL/GenBank/DDBJ whole genome shotgun (WGS) entry which is preliminary data.</text>
</comment>
<dbReference type="OrthoDB" id="7618794at2"/>
<proteinExistence type="predicted"/>
<dbReference type="eggNOG" id="ENOG50315AS">
    <property type="taxonomic scope" value="Bacteria"/>
</dbReference>
<reference evidence="1 2" key="1">
    <citation type="journal article" date="2014" name="Antonie Van Leeuwenhoek">
        <title>Hyphomonas beringensis sp. nov. and Hyphomonas chukchiensis sp. nov., isolated from surface seawater of the Bering Sea and Chukchi Sea.</title>
        <authorList>
            <person name="Li C."/>
            <person name="Lai Q."/>
            <person name="Li G."/>
            <person name="Dong C."/>
            <person name="Wang J."/>
            <person name="Liao Y."/>
            <person name="Shao Z."/>
        </authorList>
    </citation>
    <scope>NUCLEOTIDE SEQUENCE [LARGE SCALE GENOMIC DNA]</scope>
    <source>
        <strain evidence="1 2">SCH89</strain>
    </source>
</reference>
<keyword evidence="2" id="KW-1185">Reference proteome</keyword>
<name>A0A059G5J6_9PROT</name>
<dbReference type="RefSeq" id="WP_035539273.1">
    <property type="nucleotide sequence ID" value="NZ_ARYL01000019.1"/>
</dbReference>
<dbReference type="PATRIC" id="fig|1280953.3.peg.2625"/>
<organism evidence="1 2">
    <name type="scientific">Hyphomonas oceanitis SCH89</name>
    <dbReference type="NCBI Taxonomy" id="1280953"/>
    <lineage>
        <taxon>Bacteria</taxon>
        <taxon>Pseudomonadati</taxon>
        <taxon>Pseudomonadota</taxon>
        <taxon>Alphaproteobacteria</taxon>
        <taxon>Hyphomonadales</taxon>
        <taxon>Hyphomonadaceae</taxon>
        <taxon>Hyphomonas</taxon>
    </lineage>
</organism>
<sequence>MNTITNSISARGVIDLDRVAAKAAEFGFRRGTFSELEQGVAVAEALMQSKLATPEAIGEMDWITGMTAWVTGDPVDGIFLSLPLTPTGEAAVRNGTYAPASPDPAHLCSGGQGCSAFYIGVYAGANRDARRKVMTAAAVMRVELFSAYPCFARGATEDGRRSMDSLGFKPFEGGLPDLYVQEALDQSGWAAA</sequence>
<dbReference type="AlphaFoldDB" id="A0A059G5J6"/>
<evidence type="ECO:0000313" key="1">
    <source>
        <dbReference type="EMBL" id="KDA01984.1"/>
    </source>
</evidence>
<protein>
    <submittedName>
        <fullName evidence="1">Uncharacterized protein</fullName>
    </submittedName>
</protein>
<dbReference type="STRING" id="1280953.HOC_13042"/>
<dbReference type="EMBL" id="ARYL01000019">
    <property type="protein sequence ID" value="KDA01984.1"/>
    <property type="molecule type" value="Genomic_DNA"/>
</dbReference>
<evidence type="ECO:0000313" key="2">
    <source>
        <dbReference type="Proteomes" id="UP000024942"/>
    </source>
</evidence>
<dbReference type="Proteomes" id="UP000024942">
    <property type="component" value="Unassembled WGS sequence"/>
</dbReference>
<gene>
    <name evidence="1" type="ORF">HOC_13042</name>
</gene>